<evidence type="ECO:0000256" key="5">
    <source>
        <dbReference type="SAM" id="MobiDB-lite"/>
    </source>
</evidence>
<dbReference type="PANTHER" id="PTHR30570">
    <property type="entry name" value="PERIPLASMIC PHOSPHATE BINDING COMPONENT OF PHOSPHATE ABC TRANSPORTER"/>
    <property type="match status" value="1"/>
</dbReference>
<dbReference type="GO" id="GO:0042301">
    <property type="term" value="F:phosphate ion binding"/>
    <property type="evidence" value="ECO:0007669"/>
    <property type="project" value="UniProtKB-UniRule"/>
</dbReference>
<comment type="similarity">
    <text evidence="1 4">Belongs to the PstS family.</text>
</comment>
<keyword evidence="4" id="KW-0592">Phosphate transport</keyword>
<evidence type="ECO:0000259" key="6">
    <source>
        <dbReference type="Pfam" id="PF12849"/>
    </source>
</evidence>
<dbReference type="PROSITE" id="PS51257">
    <property type="entry name" value="PROKAR_LIPOPROTEIN"/>
    <property type="match status" value="1"/>
</dbReference>
<sequence length="364" mass="38355">MRRSIIVFTVIAALSILLAACAPAAATTAAPTTAPAAPTTAPVEPTQAPEATQTTQPTVAAATSSAIELPAVDPSTLSGDINTAGSSTVYPLAEVLADNFKKDGFAGNINLASVGTGGGFERFCKTGETDVSNASRAIKDTERAACAALNPARTPIEFRIGTDAIAVVVSKDNTFVTNLTLEQLAAIFTTSEKWSDVDPSWPAEAIQRFTPGTDSGTFDFFNEFAIQKGLNLATVDDAKKLALEAKNLQTSEDDNVLVQGVEGSPYAIGYFGYAYFNEQSDRLTAVSINAVAPSFDTAESGEYALSRPLFIYSDANILKEKPQVAGYINYFLTNVDDVITEVGYFPASVDALNAAKQAWLDAVK</sequence>
<reference evidence="7" key="1">
    <citation type="submission" date="2015-07" db="EMBL/GenBank/DDBJ databases">
        <title>Draft Genome Sequences of Anaerolinea thermolimosa IMO-1, Bellilinea caldifistulae GOMI-1, Leptolinea tardivitalis YMTK-2, Levilinea saccharolytica KIBI-1,Longilinea arvoryzae KOME-1, Previously Described as Members of the Anaerolineaceae (Chloroflexi).</title>
        <authorList>
            <person name="Sekiguchi Y."/>
            <person name="Ohashi A."/>
            <person name="Matsuura N."/>
            <person name="Tourlousse M.D."/>
        </authorList>
    </citation>
    <scope>NUCLEOTIDE SEQUENCE [LARGE SCALE GENOMIC DNA]</scope>
    <source>
        <strain evidence="7">KOME-1</strain>
    </source>
</reference>
<evidence type="ECO:0000256" key="1">
    <source>
        <dbReference type="ARBA" id="ARBA00008725"/>
    </source>
</evidence>
<evidence type="ECO:0000256" key="4">
    <source>
        <dbReference type="RuleBase" id="RU367119"/>
    </source>
</evidence>
<keyword evidence="2 4" id="KW-0813">Transport</keyword>
<evidence type="ECO:0000313" key="7">
    <source>
        <dbReference type="EMBL" id="GAP15245.1"/>
    </source>
</evidence>
<dbReference type="SUPFAM" id="SSF53850">
    <property type="entry name" value="Periplasmic binding protein-like II"/>
    <property type="match status" value="1"/>
</dbReference>
<keyword evidence="3 4" id="KW-0732">Signal</keyword>
<dbReference type="NCBIfam" id="TIGR02136">
    <property type="entry name" value="ptsS_2"/>
    <property type="match status" value="1"/>
</dbReference>
<dbReference type="GO" id="GO:0006817">
    <property type="term" value="P:phosphate ion transport"/>
    <property type="evidence" value="ECO:0007669"/>
    <property type="project" value="UniProtKB-UniRule"/>
</dbReference>
<dbReference type="Pfam" id="PF12849">
    <property type="entry name" value="PBP_like_2"/>
    <property type="match status" value="1"/>
</dbReference>
<dbReference type="Gene3D" id="3.40.190.10">
    <property type="entry name" value="Periplasmic binding protein-like II"/>
    <property type="match status" value="2"/>
</dbReference>
<feature type="chain" id="PRO_5027162319" description="Phosphate-binding protein" evidence="4">
    <location>
        <begin position="25"/>
        <end position="364"/>
    </location>
</feature>
<proteinExistence type="inferred from homology"/>
<name>A0A0S7BHS3_9CHLR</name>
<evidence type="ECO:0000256" key="3">
    <source>
        <dbReference type="ARBA" id="ARBA00022729"/>
    </source>
</evidence>
<feature type="signal peptide" evidence="4">
    <location>
        <begin position="1"/>
        <end position="24"/>
    </location>
</feature>
<dbReference type="InterPro" id="IPR011862">
    <property type="entry name" value="Phos-bd"/>
</dbReference>
<dbReference type="RefSeq" id="WP_201785930.1">
    <property type="nucleotide sequence ID" value="NZ_DF967972.1"/>
</dbReference>
<comment type="function">
    <text evidence="4">Involved in the system for phosphate transport across the cytoplasmic membrane.</text>
</comment>
<protein>
    <recommendedName>
        <fullName evidence="4">Phosphate-binding protein</fullName>
    </recommendedName>
</protein>
<keyword evidence="8" id="KW-1185">Reference proteome</keyword>
<dbReference type="STRING" id="360412.LARV_03029"/>
<evidence type="ECO:0000256" key="2">
    <source>
        <dbReference type="ARBA" id="ARBA00022448"/>
    </source>
</evidence>
<dbReference type="EMBL" id="DF967972">
    <property type="protein sequence ID" value="GAP15245.1"/>
    <property type="molecule type" value="Genomic_DNA"/>
</dbReference>
<feature type="domain" description="PBP" evidence="6">
    <location>
        <begin position="75"/>
        <end position="333"/>
    </location>
</feature>
<gene>
    <name evidence="7" type="ORF">LARV_03029</name>
</gene>
<feature type="region of interest" description="Disordered" evidence="5">
    <location>
        <begin position="32"/>
        <end position="56"/>
    </location>
</feature>
<dbReference type="InterPro" id="IPR050811">
    <property type="entry name" value="Phosphate_ABC_transporter"/>
</dbReference>
<dbReference type="InterPro" id="IPR024370">
    <property type="entry name" value="PBP_domain"/>
</dbReference>
<dbReference type="CDD" id="cd13654">
    <property type="entry name" value="PBP2_phosphate_like_2"/>
    <property type="match status" value="1"/>
</dbReference>
<evidence type="ECO:0000313" key="8">
    <source>
        <dbReference type="Proteomes" id="UP000055060"/>
    </source>
</evidence>
<dbReference type="AlphaFoldDB" id="A0A0S7BHS3"/>
<dbReference type="Proteomes" id="UP000055060">
    <property type="component" value="Unassembled WGS sequence"/>
</dbReference>
<accession>A0A0S7BHS3</accession>
<organism evidence="7">
    <name type="scientific">Longilinea arvoryzae</name>
    <dbReference type="NCBI Taxonomy" id="360412"/>
    <lineage>
        <taxon>Bacteria</taxon>
        <taxon>Bacillati</taxon>
        <taxon>Chloroflexota</taxon>
        <taxon>Anaerolineae</taxon>
        <taxon>Anaerolineales</taxon>
        <taxon>Anaerolineaceae</taxon>
        <taxon>Longilinea</taxon>
    </lineage>
</organism>
<dbReference type="PANTHER" id="PTHR30570:SF1">
    <property type="entry name" value="PHOSPHATE-BINDING PROTEIN PSTS"/>
    <property type="match status" value="1"/>
</dbReference>